<dbReference type="Pfam" id="PF00067">
    <property type="entry name" value="p450"/>
    <property type="match status" value="2"/>
</dbReference>
<dbReference type="PRINTS" id="PR00359">
    <property type="entry name" value="BP450"/>
</dbReference>
<dbReference type="InterPro" id="IPR002397">
    <property type="entry name" value="Cyt_P450_B"/>
</dbReference>
<keyword evidence="2" id="KW-0349">Heme</keyword>
<accession>A0ABW5I927</accession>
<dbReference type="EMBL" id="JBHUKQ010000016">
    <property type="protein sequence ID" value="MFD2485325.1"/>
    <property type="molecule type" value="Genomic_DNA"/>
</dbReference>
<dbReference type="InterPro" id="IPR001128">
    <property type="entry name" value="Cyt_P450"/>
</dbReference>
<keyword evidence="4" id="KW-1185">Reference proteome</keyword>
<evidence type="ECO:0000256" key="1">
    <source>
        <dbReference type="ARBA" id="ARBA00010617"/>
    </source>
</evidence>
<dbReference type="PANTHER" id="PTHR46696">
    <property type="entry name" value="P450, PUTATIVE (EUROFUNG)-RELATED"/>
    <property type="match status" value="1"/>
</dbReference>
<comment type="similarity">
    <text evidence="1 2">Belongs to the cytochrome P450 family.</text>
</comment>
<dbReference type="Proteomes" id="UP001597542">
    <property type="component" value="Unassembled WGS sequence"/>
</dbReference>
<gene>
    <name evidence="3" type="ORF">ACFSUT_33995</name>
</gene>
<dbReference type="SUPFAM" id="SSF48264">
    <property type="entry name" value="Cytochrome P450"/>
    <property type="match status" value="1"/>
</dbReference>
<dbReference type="RefSeq" id="WP_344278874.1">
    <property type="nucleotide sequence ID" value="NZ_BAAAHV010000015.1"/>
</dbReference>
<keyword evidence="2" id="KW-0503">Monooxygenase</keyword>
<reference evidence="4" key="1">
    <citation type="journal article" date="2019" name="Int. J. Syst. Evol. Microbiol.">
        <title>The Global Catalogue of Microorganisms (GCM) 10K type strain sequencing project: providing services to taxonomists for standard genome sequencing and annotation.</title>
        <authorList>
            <consortium name="The Broad Institute Genomics Platform"/>
            <consortium name="The Broad Institute Genome Sequencing Center for Infectious Disease"/>
            <person name="Wu L."/>
            <person name="Ma J."/>
        </authorList>
    </citation>
    <scope>NUCLEOTIDE SEQUENCE [LARGE SCALE GENOMIC DNA]</scope>
    <source>
        <strain evidence="4">CGMCC 4.7638</strain>
    </source>
</reference>
<dbReference type="PROSITE" id="PS00086">
    <property type="entry name" value="CYTOCHROME_P450"/>
    <property type="match status" value="1"/>
</dbReference>
<dbReference type="CDD" id="cd11031">
    <property type="entry name" value="Cyp158A-like"/>
    <property type="match status" value="1"/>
</dbReference>
<dbReference type="PANTHER" id="PTHR46696:SF1">
    <property type="entry name" value="CYTOCHROME P450 YJIB-RELATED"/>
    <property type="match status" value="1"/>
</dbReference>
<dbReference type="InterPro" id="IPR017972">
    <property type="entry name" value="Cyt_P450_CS"/>
</dbReference>
<sequence>MSDTEKVFSYPFGEPEQLLLHPDYAKMQALPGLARVKLPYGREGWLATKYEDVHKILTDTRFSRELAIANDEPRMYPGHLEMGMLDMDPPAHTRIRQIVASAFTPRRTEQLRPRAVELADDLIDTLLAGPRPADLVEGFTRPLPVVVISEMFGLPTDDRAYFAELAEAVTTTTRLTPEQIGEYLQQLWDYLAGVIAQRRKEPQDDALTALVQASDSDQMTEHEIAQIAAGQLAASYETTANELASFFFALLHNPEQMDHLWMNPSMIKRAVEELLRFCPMSSASLFARYATEDVVIGGTLIRAGEQVLASLIAANKDETVYQDPGSLNLNVERKPHLAFGSGVHRCLGTGIARMVLQVGLSTIVRRMPGLRLAIPESELEWRTEALMRGLKHIPVTW</sequence>
<keyword evidence="2" id="KW-0408">Iron</keyword>
<name>A0ABW5I927_9PSEU</name>
<evidence type="ECO:0000256" key="2">
    <source>
        <dbReference type="RuleBase" id="RU000461"/>
    </source>
</evidence>
<dbReference type="InterPro" id="IPR036396">
    <property type="entry name" value="Cyt_P450_sf"/>
</dbReference>
<evidence type="ECO:0000313" key="3">
    <source>
        <dbReference type="EMBL" id="MFD2485325.1"/>
    </source>
</evidence>
<organism evidence="3 4">
    <name type="scientific">Amycolatopsis albidoflavus</name>
    <dbReference type="NCBI Taxonomy" id="102226"/>
    <lineage>
        <taxon>Bacteria</taxon>
        <taxon>Bacillati</taxon>
        <taxon>Actinomycetota</taxon>
        <taxon>Actinomycetes</taxon>
        <taxon>Pseudonocardiales</taxon>
        <taxon>Pseudonocardiaceae</taxon>
        <taxon>Amycolatopsis</taxon>
    </lineage>
</organism>
<keyword evidence="2" id="KW-0560">Oxidoreductase</keyword>
<dbReference type="PRINTS" id="PR00385">
    <property type="entry name" value="P450"/>
</dbReference>
<protein>
    <submittedName>
        <fullName evidence="3">Cytochrome P450</fullName>
    </submittedName>
</protein>
<comment type="caution">
    <text evidence="3">The sequence shown here is derived from an EMBL/GenBank/DDBJ whole genome shotgun (WGS) entry which is preliminary data.</text>
</comment>
<dbReference type="Gene3D" id="1.10.630.10">
    <property type="entry name" value="Cytochrome P450"/>
    <property type="match status" value="1"/>
</dbReference>
<keyword evidence="2" id="KW-0479">Metal-binding</keyword>
<evidence type="ECO:0000313" key="4">
    <source>
        <dbReference type="Proteomes" id="UP001597542"/>
    </source>
</evidence>
<proteinExistence type="inferred from homology"/>